<organism evidence="1 2">
    <name type="scientific">Actinoplanes palleronii</name>
    <dbReference type="NCBI Taxonomy" id="113570"/>
    <lineage>
        <taxon>Bacteria</taxon>
        <taxon>Bacillati</taxon>
        <taxon>Actinomycetota</taxon>
        <taxon>Actinomycetes</taxon>
        <taxon>Micromonosporales</taxon>
        <taxon>Micromonosporaceae</taxon>
        <taxon>Actinoplanes</taxon>
    </lineage>
</organism>
<dbReference type="InterPro" id="IPR010916">
    <property type="entry name" value="TonB_box_CS"/>
</dbReference>
<dbReference type="PROSITE" id="PS00430">
    <property type="entry name" value="TONB_DEPENDENT_REC_1"/>
    <property type="match status" value="1"/>
</dbReference>
<keyword evidence="2" id="KW-1185">Reference proteome</keyword>
<protein>
    <recommendedName>
        <fullName evidence="3">DUF1508 domain-containing protein</fullName>
    </recommendedName>
</protein>
<comment type="caution">
    <text evidence="1">The sequence shown here is derived from an EMBL/GenBank/DDBJ whole genome shotgun (WGS) entry which is preliminary data.</text>
</comment>
<dbReference type="EMBL" id="BOMS01000031">
    <property type="protein sequence ID" value="GIE66218.1"/>
    <property type="molecule type" value="Genomic_DNA"/>
</dbReference>
<dbReference type="InterPro" id="IPR036913">
    <property type="entry name" value="YegP-like_sf"/>
</dbReference>
<dbReference type="Gene3D" id="2.30.29.80">
    <property type="match status" value="1"/>
</dbReference>
<name>A0ABQ4B6F0_9ACTN</name>
<evidence type="ECO:0000313" key="1">
    <source>
        <dbReference type="EMBL" id="GIE66218.1"/>
    </source>
</evidence>
<dbReference type="Proteomes" id="UP000624709">
    <property type="component" value="Unassembled WGS sequence"/>
</dbReference>
<sequence>MAAARFGFLPVRSHNGVGWRLLTTNNRDLGRSYTSYPDLASCRSAAHLAREQAGQMRVALVRSSATAWRWRLLTGDTVVVVASRDYHRRLQAERSASVMLSLLPEAELLELGLQRPRTWS</sequence>
<dbReference type="SUPFAM" id="SSF160113">
    <property type="entry name" value="YegP-like"/>
    <property type="match status" value="1"/>
</dbReference>
<reference evidence="1 2" key="1">
    <citation type="submission" date="2021-01" db="EMBL/GenBank/DDBJ databases">
        <title>Whole genome shotgun sequence of Actinoplanes palleronii NBRC 14916.</title>
        <authorList>
            <person name="Komaki H."/>
            <person name="Tamura T."/>
        </authorList>
    </citation>
    <scope>NUCLEOTIDE SEQUENCE [LARGE SCALE GENOMIC DNA]</scope>
    <source>
        <strain evidence="1 2">NBRC 14916</strain>
    </source>
</reference>
<proteinExistence type="predicted"/>
<evidence type="ECO:0000313" key="2">
    <source>
        <dbReference type="Proteomes" id="UP000624709"/>
    </source>
</evidence>
<accession>A0ABQ4B6F0</accession>
<evidence type="ECO:0008006" key="3">
    <source>
        <dbReference type="Google" id="ProtNLM"/>
    </source>
</evidence>
<gene>
    <name evidence="1" type="ORF">Apa02nite_023260</name>
</gene>